<dbReference type="EMBL" id="CP001291">
    <property type="protein sequence ID" value="ACK68637.1"/>
    <property type="molecule type" value="Genomic_DNA"/>
</dbReference>
<dbReference type="KEGG" id="cyc:PCC7424_0167"/>
<dbReference type="HOGENOM" id="CLU_110168_2_1_3"/>
<feature type="transmembrane region" description="Helical" evidence="1">
    <location>
        <begin position="62"/>
        <end position="82"/>
    </location>
</feature>
<keyword evidence="1" id="KW-1133">Transmembrane helix</keyword>
<evidence type="ECO:0000256" key="1">
    <source>
        <dbReference type="SAM" id="Phobius"/>
    </source>
</evidence>
<dbReference type="InterPro" id="IPR019715">
    <property type="entry name" value="Haemolysin_XhlA"/>
</dbReference>
<dbReference type="AlphaFoldDB" id="B7K9F4"/>
<keyword evidence="3" id="KW-1185">Reference proteome</keyword>
<dbReference type="eggNOG" id="COG1322">
    <property type="taxonomic scope" value="Bacteria"/>
</dbReference>
<proteinExistence type="predicted"/>
<dbReference type="Proteomes" id="UP000002384">
    <property type="component" value="Chromosome"/>
</dbReference>
<gene>
    <name evidence="2" type="ordered locus">PCC7424_0167</name>
</gene>
<dbReference type="RefSeq" id="WP_012597587.1">
    <property type="nucleotide sequence ID" value="NC_011729.1"/>
</dbReference>
<evidence type="ECO:0000313" key="2">
    <source>
        <dbReference type="EMBL" id="ACK68637.1"/>
    </source>
</evidence>
<dbReference type="Pfam" id="PF10779">
    <property type="entry name" value="XhlA"/>
    <property type="match status" value="1"/>
</dbReference>
<keyword evidence="1" id="KW-0472">Membrane</keyword>
<protein>
    <submittedName>
        <fullName evidence="2">Uncharacterized protein</fullName>
    </submittedName>
</protein>
<evidence type="ECO:0000313" key="3">
    <source>
        <dbReference type="Proteomes" id="UP000002384"/>
    </source>
</evidence>
<reference evidence="3" key="1">
    <citation type="journal article" date="2011" name="MBio">
        <title>Novel metabolic attributes of the genus Cyanothece, comprising a group of unicellular nitrogen-fixing Cyanobacteria.</title>
        <authorList>
            <person name="Bandyopadhyay A."/>
            <person name="Elvitigala T."/>
            <person name="Welsh E."/>
            <person name="Stockel J."/>
            <person name="Liberton M."/>
            <person name="Min H."/>
            <person name="Sherman L.A."/>
            <person name="Pakrasi H.B."/>
        </authorList>
    </citation>
    <scope>NUCLEOTIDE SEQUENCE [LARGE SCALE GENOMIC DNA]</scope>
    <source>
        <strain evidence="3">PCC 7424</strain>
    </source>
</reference>
<accession>B7K9F4</accession>
<keyword evidence="1" id="KW-0812">Transmembrane</keyword>
<organism evidence="2 3">
    <name type="scientific">Gloeothece citriformis (strain PCC 7424)</name>
    <name type="common">Cyanothece sp. (strain PCC 7424)</name>
    <dbReference type="NCBI Taxonomy" id="65393"/>
    <lineage>
        <taxon>Bacteria</taxon>
        <taxon>Bacillati</taxon>
        <taxon>Cyanobacteriota</taxon>
        <taxon>Cyanophyceae</taxon>
        <taxon>Oscillatoriophycideae</taxon>
        <taxon>Chroococcales</taxon>
        <taxon>Aphanothecaceae</taxon>
        <taxon>Gloeothece</taxon>
        <taxon>Gloeothece citriformis</taxon>
    </lineage>
</organism>
<dbReference type="OrthoDB" id="471184at2"/>
<dbReference type="STRING" id="65393.PCC7424_0167"/>
<name>B7K9F4_GLOC7</name>
<sequence length="103" mass="11412">MSQSPVNVTYSIEEVLKQINQKLDKLPEDVTDLKVGQAKMESKLEAVENDIKEIKGSQKAQIWTLIGILATAVGGAVIRFVITALPIPNHYIYNHLKTLKIIG</sequence>